<comment type="subcellular location">
    <subcellularLocation>
        <location evidence="1">Cell membrane</location>
        <topology evidence="1">Multi-pass membrane protein</topology>
    </subcellularLocation>
</comment>
<protein>
    <submittedName>
        <fullName evidence="8">Putative integral membrane protein</fullName>
    </submittedName>
</protein>
<evidence type="ECO:0000256" key="3">
    <source>
        <dbReference type="ARBA" id="ARBA00022475"/>
    </source>
</evidence>
<feature type="transmembrane region" description="Helical" evidence="7">
    <location>
        <begin position="42"/>
        <end position="62"/>
    </location>
</feature>
<organism evidence="8">
    <name type="scientific">hydrothermal vent metagenome</name>
    <dbReference type="NCBI Taxonomy" id="652676"/>
    <lineage>
        <taxon>unclassified sequences</taxon>
        <taxon>metagenomes</taxon>
        <taxon>ecological metagenomes</taxon>
    </lineage>
</organism>
<feature type="transmembrane region" description="Helical" evidence="7">
    <location>
        <begin position="134"/>
        <end position="154"/>
    </location>
</feature>
<dbReference type="InterPro" id="IPR002781">
    <property type="entry name" value="TM_pro_TauE-like"/>
</dbReference>
<evidence type="ECO:0000256" key="4">
    <source>
        <dbReference type="ARBA" id="ARBA00022692"/>
    </source>
</evidence>
<proteinExistence type="predicted"/>
<dbReference type="PANTHER" id="PTHR30269">
    <property type="entry name" value="TRANSMEMBRANE PROTEIN YFCA"/>
    <property type="match status" value="1"/>
</dbReference>
<dbReference type="Pfam" id="PF01925">
    <property type="entry name" value="TauE"/>
    <property type="match status" value="1"/>
</dbReference>
<keyword evidence="4 7" id="KW-0812">Transmembrane</keyword>
<feature type="transmembrane region" description="Helical" evidence="7">
    <location>
        <begin position="236"/>
        <end position="257"/>
    </location>
</feature>
<name>A0A160TJJ2_9ZZZZ</name>
<reference evidence="8" key="1">
    <citation type="submission" date="2015-10" db="EMBL/GenBank/DDBJ databases">
        <authorList>
            <person name="Gilbert D.G."/>
        </authorList>
    </citation>
    <scope>NUCLEOTIDE SEQUENCE</scope>
</reference>
<keyword evidence="2" id="KW-0813">Transport</keyword>
<dbReference type="GO" id="GO:0005886">
    <property type="term" value="C:plasma membrane"/>
    <property type="evidence" value="ECO:0007669"/>
    <property type="project" value="UniProtKB-SubCell"/>
</dbReference>
<keyword evidence="5 7" id="KW-1133">Transmembrane helix</keyword>
<evidence type="ECO:0000256" key="2">
    <source>
        <dbReference type="ARBA" id="ARBA00022448"/>
    </source>
</evidence>
<dbReference type="AlphaFoldDB" id="A0A160TJJ2"/>
<gene>
    <name evidence="8" type="ORF">MGWOODY_Smn2308</name>
</gene>
<accession>A0A160TJJ2</accession>
<dbReference type="EMBL" id="CZQE01000160">
    <property type="protein sequence ID" value="CUS44581.1"/>
    <property type="molecule type" value="Genomic_DNA"/>
</dbReference>
<evidence type="ECO:0000313" key="8">
    <source>
        <dbReference type="EMBL" id="CUS44581.1"/>
    </source>
</evidence>
<feature type="transmembrane region" description="Helical" evidence="7">
    <location>
        <begin position="263"/>
        <end position="282"/>
    </location>
</feature>
<feature type="transmembrane region" description="Helical" evidence="7">
    <location>
        <begin position="205"/>
        <end position="224"/>
    </location>
</feature>
<keyword evidence="6 7" id="KW-0472">Membrane</keyword>
<feature type="transmembrane region" description="Helical" evidence="7">
    <location>
        <begin position="82"/>
        <end position="102"/>
    </location>
</feature>
<keyword evidence="3" id="KW-1003">Cell membrane</keyword>
<dbReference type="PANTHER" id="PTHR30269:SF37">
    <property type="entry name" value="MEMBRANE TRANSPORTER PROTEIN"/>
    <property type="match status" value="1"/>
</dbReference>
<feature type="transmembrane region" description="Helical" evidence="7">
    <location>
        <begin position="109"/>
        <end position="128"/>
    </location>
</feature>
<sequence length="286" mass="30621">MSFGFLWAPKPEVLKAELKRRSHAGVRAPAGESAGRSAIPDWYFYALAVPAVTLIGLSKGGFVGMGALSLPILALAISPVRAAAILLPILIVQDVVGVWAFRKQWDGHVLGWMLPGSVIGIALGWFFAAQVSESAVLGVVGAISILFGAYRLWVDRRGAIAAPARSPGWVGTLLGIASGFTSQIAHAGQPPFQIWVMPKRLERDVLVGTTAIFFAVTNWLKVPAYWALGQFTHENLLVAATLLPVAIASTLGGVWLVRRVSPTRFYTAIYVLMILVGVKLVWDGVA</sequence>
<evidence type="ECO:0000256" key="1">
    <source>
        <dbReference type="ARBA" id="ARBA00004651"/>
    </source>
</evidence>
<evidence type="ECO:0000256" key="6">
    <source>
        <dbReference type="ARBA" id="ARBA00023136"/>
    </source>
</evidence>
<evidence type="ECO:0000256" key="5">
    <source>
        <dbReference type="ARBA" id="ARBA00022989"/>
    </source>
</evidence>
<dbReference type="InterPro" id="IPR052017">
    <property type="entry name" value="TSUP"/>
</dbReference>
<evidence type="ECO:0000256" key="7">
    <source>
        <dbReference type="SAM" id="Phobius"/>
    </source>
</evidence>